<dbReference type="Proteomes" id="UP001370348">
    <property type="component" value="Chromosome"/>
</dbReference>
<keyword evidence="3" id="KW-1185">Reference proteome</keyword>
<organism evidence="2 3">
    <name type="scientific">Pendulispora albinea</name>
    <dbReference type="NCBI Taxonomy" id="2741071"/>
    <lineage>
        <taxon>Bacteria</taxon>
        <taxon>Pseudomonadati</taxon>
        <taxon>Myxococcota</taxon>
        <taxon>Myxococcia</taxon>
        <taxon>Myxococcales</taxon>
        <taxon>Sorangiineae</taxon>
        <taxon>Pendulisporaceae</taxon>
        <taxon>Pendulispora</taxon>
    </lineage>
</organism>
<gene>
    <name evidence="2" type="ORF">LZC94_36995</name>
</gene>
<evidence type="ECO:0000313" key="2">
    <source>
        <dbReference type="EMBL" id="WXB13429.1"/>
    </source>
</evidence>
<feature type="region of interest" description="Disordered" evidence="1">
    <location>
        <begin position="187"/>
        <end position="246"/>
    </location>
</feature>
<name>A0ABZ2LR81_9BACT</name>
<reference evidence="2 3" key="1">
    <citation type="submission" date="2021-12" db="EMBL/GenBank/DDBJ databases">
        <title>Discovery of the Pendulisporaceae a myxobacterial family with distinct sporulation behavior and unique specialized metabolism.</title>
        <authorList>
            <person name="Garcia R."/>
            <person name="Popoff A."/>
            <person name="Bader C.D."/>
            <person name="Loehr J."/>
            <person name="Walesch S."/>
            <person name="Walt C."/>
            <person name="Boldt J."/>
            <person name="Bunk B."/>
            <person name="Haeckl F.J.F.P.J."/>
            <person name="Gunesch A.P."/>
            <person name="Birkelbach J."/>
            <person name="Nuebel U."/>
            <person name="Pietschmann T."/>
            <person name="Bach T."/>
            <person name="Mueller R."/>
        </authorList>
    </citation>
    <scope>NUCLEOTIDE SEQUENCE [LARGE SCALE GENOMIC DNA]</scope>
    <source>
        <strain evidence="2 3">MSr11954</strain>
    </source>
</reference>
<feature type="compositionally biased region" description="Acidic residues" evidence="1">
    <location>
        <begin position="200"/>
        <end position="246"/>
    </location>
</feature>
<evidence type="ECO:0000313" key="3">
    <source>
        <dbReference type="Proteomes" id="UP001370348"/>
    </source>
</evidence>
<dbReference type="EMBL" id="CP089984">
    <property type="protein sequence ID" value="WXB13429.1"/>
    <property type="molecule type" value="Genomic_DNA"/>
</dbReference>
<evidence type="ECO:0000256" key="1">
    <source>
        <dbReference type="SAM" id="MobiDB-lite"/>
    </source>
</evidence>
<protein>
    <submittedName>
        <fullName evidence="2">Uncharacterized protein</fullName>
    </submittedName>
</protein>
<dbReference type="RefSeq" id="WP_394823039.1">
    <property type="nucleotide sequence ID" value="NZ_CP089984.1"/>
</dbReference>
<accession>A0ABZ2LR81</accession>
<proteinExistence type="predicted"/>
<sequence>MATKKTETLPRGAALIKKSIEAAKASGSIESPEPLPAGVLKKLRLPNDEKISPAMKELLAFDASWLGWSFDDEEPEFEPMSLEELIEEEFGEDEVAGFGEAIKLLGEDCIQLPSDDDDEARHFLYIGSPDDRGEYPVITVALDDEGAQVSGFVPFDVWVAMRLGALEKPAEGAVAPVGYEAACKALADENGDGRVSFTSEEGDEGDDDDDDDDEDEDEDDEDEDEDEDELDDEEDSDEEEEEEEDE</sequence>